<organism evidence="7 8">
    <name type="scientific">Cephaloticoccus capnophilus</name>
    <dbReference type="NCBI Taxonomy" id="1548208"/>
    <lineage>
        <taxon>Bacteria</taxon>
        <taxon>Pseudomonadati</taxon>
        <taxon>Verrucomicrobiota</taxon>
        <taxon>Opitutia</taxon>
        <taxon>Opitutales</taxon>
        <taxon>Opitutaceae</taxon>
        <taxon>Cephaloticoccus</taxon>
    </lineage>
</organism>
<evidence type="ECO:0000256" key="4">
    <source>
        <dbReference type="ARBA" id="ARBA00035256"/>
    </source>
</evidence>
<dbReference type="AlphaFoldDB" id="A0A139SQM6"/>
<dbReference type="NCBIfam" id="TIGR01011">
    <property type="entry name" value="rpsB_bact"/>
    <property type="match status" value="1"/>
</dbReference>
<dbReference type="STRING" id="1548208.AXK12_02550"/>
<evidence type="ECO:0000256" key="6">
    <source>
        <dbReference type="RuleBase" id="RU003631"/>
    </source>
</evidence>
<dbReference type="InterPro" id="IPR001865">
    <property type="entry name" value="Ribosomal_uS2"/>
</dbReference>
<dbReference type="GO" id="GO:0003735">
    <property type="term" value="F:structural constituent of ribosome"/>
    <property type="evidence" value="ECO:0007669"/>
    <property type="project" value="InterPro"/>
</dbReference>
<name>A0A139SQM6_9BACT</name>
<dbReference type="InterPro" id="IPR005706">
    <property type="entry name" value="Ribosomal_uS2_bac/mit/plastid"/>
</dbReference>
<gene>
    <name evidence="5" type="primary">rpsB</name>
    <name evidence="7" type="ORF">AXK12_02550</name>
</gene>
<reference evidence="7 8" key="1">
    <citation type="submission" date="2016-02" db="EMBL/GenBank/DDBJ databases">
        <authorList>
            <person name="Wen L."/>
            <person name="He K."/>
            <person name="Yang H."/>
        </authorList>
    </citation>
    <scope>NUCLEOTIDE SEQUENCE [LARGE SCALE GENOMIC DNA]</scope>
    <source>
        <strain evidence="7 8">CV41</strain>
    </source>
</reference>
<dbReference type="InterPro" id="IPR018130">
    <property type="entry name" value="Ribosomal_uS2_CS"/>
</dbReference>
<dbReference type="EMBL" id="LSZP01000018">
    <property type="protein sequence ID" value="KXU36915.1"/>
    <property type="molecule type" value="Genomic_DNA"/>
</dbReference>
<dbReference type="PROSITE" id="PS00963">
    <property type="entry name" value="RIBOSOMAL_S2_2"/>
    <property type="match status" value="1"/>
</dbReference>
<dbReference type="Proteomes" id="UP000071392">
    <property type="component" value="Unassembled WGS sequence"/>
</dbReference>
<comment type="similarity">
    <text evidence="1 5 6">Belongs to the universal ribosomal protein uS2 family.</text>
</comment>
<accession>A0A139SQM6</accession>
<dbReference type="GO" id="GO:0006412">
    <property type="term" value="P:translation"/>
    <property type="evidence" value="ECO:0007669"/>
    <property type="project" value="UniProtKB-UniRule"/>
</dbReference>
<keyword evidence="8" id="KW-1185">Reference proteome</keyword>
<dbReference type="Gene3D" id="1.10.287.610">
    <property type="entry name" value="Helix hairpin bin"/>
    <property type="match status" value="1"/>
</dbReference>
<dbReference type="PANTHER" id="PTHR12534">
    <property type="entry name" value="30S RIBOSOMAL PROTEIN S2 PROKARYOTIC AND ORGANELLAR"/>
    <property type="match status" value="1"/>
</dbReference>
<evidence type="ECO:0000256" key="3">
    <source>
        <dbReference type="ARBA" id="ARBA00023274"/>
    </source>
</evidence>
<evidence type="ECO:0000313" key="7">
    <source>
        <dbReference type="EMBL" id="KXU36915.1"/>
    </source>
</evidence>
<evidence type="ECO:0000256" key="1">
    <source>
        <dbReference type="ARBA" id="ARBA00006242"/>
    </source>
</evidence>
<dbReference type="Gene3D" id="3.40.50.10490">
    <property type="entry name" value="Glucose-6-phosphate isomerase like protein, domain 1"/>
    <property type="match status" value="1"/>
</dbReference>
<dbReference type="GO" id="GO:0022627">
    <property type="term" value="C:cytosolic small ribosomal subunit"/>
    <property type="evidence" value="ECO:0007669"/>
    <property type="project" value="TreeGrafter"/>
</dbReference>
<protein>
    <recommendedName>
        <fullName evidence="4 5">Small ribosomal subunit protein uS2</fullName>
    </recommendedName>
</protein>
<evidence type="ECO:0000256" key="2">
    <source>
        <dbReference type="ARBA" id="ARBA00022980"/>
    </source>
</evidence>
<dbReference type="HAMAP" id="MF_00291_B">
    <property type="entry name" value="Ribosomal_uS2_B"/>
    <property type="match status" value="1"/>
</dbReference>
<dbReference type="PANTHER" id="PTHR12534:SF0">
    <property type="entry name" value="SMALL RIBOSOMAL SUBUNIT PROTEIN US2M"/>
    <property type="match status" value="1"/>
</dbReference>
<dbReference type="SUPFAM" id="SSF52313">
    <property type="entry name" value="Ribosomal protein S2"/>
    <property type="match status" value="1"/>
</dbReference>
<proteinExistence type="inferred from homology"/>
<keyword evidence="2 5" id="KW-0689">Ribosomal protein</keyword>
<comment type="caution">
    <text evidence="7">The sequence shown here is derived from an EMBL/GenBank/DDBJ whole genome shotgun (WGS) entry which is preliminary data.</text>
</comment>
<keyword evidence="3 5" id="KW-0687">Ribonucleoprotein</keyword>
<dbReference type="PRINTS" id="PR00395">
    <property type="entry name" value="RIBOSOMALS2"/>
</dbReference>
<dbReference type="Pfam" id="PF00318">
    <property type="entry name" value="Ribosomal_S2"/>
    <property type="match status" value="1"/>
</dbReference>
<evidence type="ECO:0000313" key="8">
    <source>
        <dbReference type="Proteomes" id="UP000071392"/>
    </source>
</evidence>
<dbReference type="OrthoDB" id="9808036at2"/>
<dbReference type="CDD" id="cd01425">
    <property type="entry name" value="RPS2"/>
    <property type="match status" value="1"/>
</dbReference>
<evidence type="ECO:0000256" key="5">
    <source>
        <dbReference type="HAMAP-Rule" id="MF_00291"/>
    </source>
</evidence>
<dbReference type="RefSeq" id="WP_068711093.1">
    <property type="nucleotide sequence ID" value="NZ_LSZP01000018.1"/>
</dbReference>
<sequence length="279" mass="29924">MNITPKDLLDAGVHFGHQTKRWNPRSKPFVFDHRQGISIIDLGKTYEALKKATAFLTDTVANGGNVLFVGTKKQAQDIIREAATSVDMPYCVDRWLGGTLTNYETVKRSIAKFKRYRQMETDGELAKFSSKEEAAIKREMGRMERNFNGILEMEGMPAAMVIVDVQHEKIAVAEAGRRGIPSIGLVDTNSDPAGLTYAIPGNDDAVKSIRIIIETIVEAVQAGLAQRDSRRAARGAADLKAATAAVAAAVGIDTKPTAEPAAEAAEAAAEAAVTAPAAE</sequence>
<dbReference type="InterPro" id="IPR023591">
    <property type="entry name" value="Ribosomal_uS2_flav_dom_sf"/>
</dbReference>